<organism evidence="1 2">
    <name type="scientific">Fusarium oligoseptatum</name>
    <dbReference type="NCBI Taxonomy" id="2604345"/>
    <lineage>
        <taxon>Eukaryota</taxon>
        <taxon>Fungi</taxon>
        <taxon>Dikarya</taxon>
        <taxon>Ascomycota</taxon>
        <taxon>Pezizomycotina</taxon>
        <taxon>Sordariomycetes</taxon>
        <taxon>Hypocreomycetidae</taxon>
        <taxon>Hypocreales</taxon>
        <taxon>Nectriaceae</taxon>
        <taxon>Fusarium</taxon>
        <taxon>Fusarium solani species complex</taxon>
    </lineage>
</organism>
<evidence type="ECO:0008006" key="3">
    <source>
        <dbReference type="Google" id="ProtNLM"/>
    </source>
</evidence>
<dbReference type="AlphaFoldDB" id="A0A428SL58"/>
<proteinExistence type="predicted"/>
<sequence>MSTTMRSAMALRGVYMRGSMLQRRSFASKASKPSVTSQFYRSFTRPIAKTLLLAVFTYQLVYWAWVKLETDEVRAERDATIAQLETTIKEHDAATKAKEEKGMKC</sequence>
<evidence type="ECO:0000313" key="2">
    <source>
        <dbReference type="Proteomes" id="UP000287144"/>
    </source>
</evidence>
<dbReference type="Proteomes" id="UP000287144">
    <property type="component" value="Unassembled WGS sequence"/>
</dbReference>
<evidence type="ECO:0000313" key="1">
    <source>
        <dbReference type="EMBL" id="RSL90548.1"/>
    </source>
</evidence>
<keyword evidence="2" id="KW-1185">Reference proteome</keyword>
<dbReference type="EMBL" id="NKCK01000230">
    <property type="protein sequence ID" value="RSL90548.1"/>
    <property type="molecule type" value="Genomic_DNA"/>
</dbReference>
<comment type="caution">
    <text evidence="1">The sequence shown here is derived from an EMBL/GenBank/DDBJ whole genome shotgun (WGS) entry which is preliminary data.</text>
</comment>
<accession>A0A428SL58</accession>
<protein>
    <recommendedName>
        <fullName evidence="3">Inner membrane assembly complex subunit 17</fullName>
    </recommendedName>
</protein>
<gene>
    <name evidence="1" type="ORF">CEP52_014558</name>
</gene>
<name>A0A428SL58_9HYPO</name>
<reference evidence="1 2" key="1">
    <citation type="submission" date="2017-06" db="EMBL/GenBank/DDBJ databases">
        <title>Comparative genomic analysis of Ambrosia Fusariam Clade fungi.</title>
        <authorList>
            <person name="Stajich J.E."/>
            <person name="Carrillo J."/>
            <person name="Kijimoto T."/>
            <person name="Eskalen A."/>
            <person name="O'Donnell K."/>
            <person name="Kasson M."/>
        </authorList>
    </citation>
    <scope>NUCLEOTIDE SEQUENCE [LARGE SCALE GENOMIC DNA]</scope>
    <source>
        <strain evidence="1 2">NRRL62579</strain>
    </source>
</reference>